<evidence type="ECO:0000256" key="3">
    <source>
        <dbReference type="ARBA" id="ARBA00022723"/>
    </source>
</evidence>
<dbReference type="CDD" id="cd16031">
    <property type="entry name" value="G6S_like"/>
    <property type="match status" value="1"/>
</dbReference>
<gene>
    <name evidence="9" type="ORF">JW984_07100</name>
</gene>
<evidence type="ECO:0000256" key="7">
    <source>
        <dbReference type="SAM" id="Phobius"/>
    </source>
</evidence>
<reference evidence="9" key="1">
    <citation type="journal article" date="2021" name="Environ. Microbiol.">
        <title>Genomic characterization of three novel Desulfobacterota classes expand the metabolic and phylogenetic diversity of the phylum.</title>
        <authorList>
            <person name="Murphy C.L."/>
            <person name="Biggerstaff J."/>
            <person name="Eichhorn A."/>
            <person name="Ewing E."/>
            <person name="Shahan R."/>
            <person name="Soriano D."/>
            <person name="Stewart S."/>
            <person name="VanMol K."/>
            <person name="Walker R."/>
            <person name="Walters P."/>
            <person name="Elshahed M.S."/>
            <person name="Youssef N.H."/>
        </authorList>
    </citation>
    <scope>NUCLEOTIDE SEQUENCE</scope>
    <source>
        <strain evidence="9">Zod_Metabat.24</strain>
    </source>
</reference>
<dbReference type="Proteomes" id="UP000809273">
    <property type="component" value="Unassembled WGS sequence"/>
</dbReference>
<dbReference type="Gene3D" id="3.40.720.10">
    <property type="entry name" value="Alkaline Phosphatase, subunit A"/>
    <property type="match status" value="1"/>
</dbReference>
<keyword evidence="7" id="KW-0812">Transmembrane</keyword>
<dbReference type="SUPFAM" id="SSF53649">
    <property type="entry name" value="Alkaline phosphatase-like"/>
    <property type="match status" value="1"/>
</dbReference>
<keyword evidence="4" id="KW-0732">Signal</keyword>
<feature type="domain" description="Sulfatase N-terminal" evidence="8">
    <location>
        <begin position="64"/>
        <end position="385"/>
    </location>
</feature>
<dbReference type="Pfam" id="PF00884">
    <property type="entry name" value="Sulfatase"/>
    <property type="match status" value="1"/>
</dbReference>
<evidence type="ECO:0000259" key="8">
    <source>
        <dbReference type="Pfam" id="PF00884"/>
    </source>
</evidence>
<dbReference type="PROSITE" id="PS00149">
    <property type="entry name" value="SULFATASE_2"/>
    <property type="match status" value="1"/>
</dbReference>
<evidence type="ECO:0000256" key="2">
    <source>
        <dbReference type="ARBA" id="ARBA00008779"/>
    </source>
</evidence>
<evidence type="ECO:0000256" key="6">
    <source>
        <dbReference type="ARBA" id="ARBA00022837"/>
    </source>
</evidence>
<evidence type="ECO:0000313" key="9">
    <source>
        <dbReference type="EMBL" id="MBN1572945.1"/>
    </source>
</evidence>
<keyword evidence="7" id="KW-1133">Transmembrane helix</keyword>
<dbReference type="AlphaFoldDB" id="A0A9D8PPH7"/>
<feature type="transmembrane region" description="Helical" evidence="7">
    <location>
        <begin position="38"/>
        <end position="60"/>
    </location>
</feature>
<evidence type="ECO:0000256" key="1">
    <source>
        <dbReference type="ARBA" id="ARBA00001913"/>
    </source>
</evidence>
<dbReference type="InterPro" id="IPR050738">
    <property type="entry name" value="Sulfatase"/>
</dbReference>
<dbReference type="InterPro" id="IPR024607">
    <property type="entry name" value="Sulfatase_CS"/>
</dbReference>
<dbReference type="GO" id="GO:0004065">
    <property type="term" value="F:arylsulfatase activity"/>
    <property type="evidence" value="ECO:0007669"/>
    <property type="project" value="TreeGrafter"/>
</dbReference>
<dbReference type="PANTHER" id="PTHR42693:SF42">
    <property type="entry name" value="ARYLSULFATASE G"/>
    <property type="match status" value="1"/>
</dbReference>
<comment type="caution">
    <text evidence="9">The sequence shown here is derived from an EMBL/GenBank/DDBJ whole genome shotgun (WGS) entry which is preliminary data.</text>
</comment>
<dbReference type="GO" id="GO:0046872">
    <property type="term" value="F:metal ion binding"/>
    <property type="evidence" value="ECO:0007669"/>
    <property type="project" value="UniProtKB-KW"/>
</dbReference>
<comment type="cofactor">
    <cofactor evidence="1">
        <name>Ca(2+)</name>
        <dbReference type="ChEBI" id="CHEBI:29108"/>
    </cofactor>
</comment>
<dbReference type="PANTHER" id="PTHR42693">
    <property type="entry name" value="ARYLSULFATASE FAMILY MEMBER"/>
    <property type="match status" value="1"/>
</dbReference>
<keyword evidence="7" id="KW-0472">Membrane</keyword>
<comment type="similarity">
    <text evidence="2">Belongs to the sulfatase family.</text>
</comment>
<dbReference type="InterPro" id="IPR000917">
    <property type="entry name" value="Sulfatase_N"/>
</dbReference>
<keyword evidence="5" id="KW-0378">Hydrolase</keyword>
<name>A0A9D8PPH7_9DELT</name>
<sequence>MKYNRKNIKVAGSGDGTRAVGLDRCLETGITRRDALKVMGSTVALAGISGLGLGGAAYGAPRRPNVIFILTDDHRWDVLGVMGHPFIQTPNMDRLANEGILFENAFVTTSLCSPSRASFLTGQYASVHGVQNNFSRWDSDKNVTFMKHFKDAGYDTAFIGKWHMPGTGEGLPELPGVDLFVSFTRKDGQGDYYNCPIYVNHVLTPNRHPYITTELTEYAMAFVKEKRENPFCLYLSHKAVHHDWKPPEHLKGKYKDADLSFLAPESDKFNTMTKNNFLEGGMDNMHKRYRDYCECLESVDEELGRLLATLEETGELDNTVIVYAGDNGYIFGEHRLIAKHYPYEESIRIPYIVRYPGLIKDPGRKADQMVLNIDLALTLMEIAGIPIPESVQGESFAPIMRSASAEGRESWVYELFRDFPFGGRVPPNKTLRTNTHKYIEWELCKEPEIYDIANDPRELKNLYGTPEGEALMPDLKAELDSLKERFHLVSGNI</sequence>
<dbReference type="InterPro" id="IPR017850">
    <property type="entry name" value="Alkaline_phosphatase_core_sf"/>
</dbReference>
<keyword evidence="6" id="KW-0106">Calcium</keyword>
<evidence type="ECO:0000313" key="10">
    <source>
        <dbReference type="Proteomes" id="UP000809273"/>
    </source>
</evidence>
<proteinExistence type="inferred from homology"/>
<organism evidence="9 10">
    <name type="scientific">Candidatus Zymogenus saltonus</name>
    <dbReference type="NCBI Taxonomy" id="2844893"/>
    <lineage>
        <taxon>Bacteria</taxon>
        <taxon>Deltaproteobacteria</taxon>
        <taxon>Candidatus Zymogenia</taxon>
        <taxon>Candidatus Zymogeniales</taxon>
        <taxon>Candidatus Zymogenaceae</taxon>
        <taxon>Candidatus Zymogenus</taxon>
    </lineage>
</organism>
<reference evidence="9" key="2">
    <citation type="submission" date="2021-01" db="EMBL/GenBank/DDBJ databases">
        <authorList>
            <person name="Hahn C.R."/>
            <person name="Youssef N.H."/>
            <person name="Elshahed M."/>
        </authorList>
    </citation>
    <scope>NUCLEOTIDE SEQUENCE</scope>
    <source>
        <strain evidence="9">Zod_Metabat.24</strain>
    </source>
</reference>
<evidence type="ECO:0000256" key="4">
    <source>
        <dbReference type="ARBA" id="ARBA00022729"/>
    </source>
</evidence>
<dbReference type="EMBL" id="JAFGIX010000032">
    <property type="protein sequence ID" value="MBN1572945.1"/>
    <property type="molecule type" value="Genomic_DNA"/>
</dbReference>
<evidence type="ECO:0000256" key="5">
    <source>
        <dbReference type="ARBA" id="ARBA00022801"/>
    </source>
</evidence>
<protein>
    <submittedName>
        <fullName evidence="9">Sulfatase</fullName>
    </submittedName>
</protein>
<dbReference type="PROSITE" id="PS00523">
    <property type="entry name" value="SULFATASE_1"/>
    <property type="match status" value="1"/>
</dbReference>
<accession>A0A9D8PPH7</accession>
<keyword evidence="3" id="KW-0479">Metal-binding</keyword>